<dbReference type="NCBIfam" id="NF004780">
    <property type="entry name" value="PRK06126.1"/>
    <property type="match status" value="1"/>
</dbReference>
<dbReference type="Gene3D" id="3.50.50.60">
    <property type="entry name" value="FAD/NAD(P)-binding domain"/>
    <property type="match status" value="1"/>
</dbReference>
<dbReference type="SUPFAM" id="SSF51905">
    <property type="entry name" value="FAD/NAD(P)-binding domain"/>
    <property type="match status" value="1"/>
</dbReference>
<dbReference type="EMBL" id="CP080095">
    <property type="protein sequence ID" value="QYD68342.1"/>
    <property type="molecule type" value="Genomic_DNA"/>
</dbReference>
<feature type="domain" description="FAD-binding" evidence="4">
    <location>
        <begin position="2"/>
        <end position="357"/>
    </location>
</feature>
<evidence type="ECO:0000313" key="5">
    <source>
        <dbReference type="EMBL" id="QYD68342.1"/>
    </source>
</evidence>
<dbReference type="PANTHER" id="PTHR43004:SF19">
    <property type="entry name" value="BINDING MONOOXYGENASE, PUTATIVE (JCVI)-RELATED"/>
    <property type="match status" value="1"/>
</dbReference>
<gene>
    <name evidence="5" type="ORF">KZJ38_19115</name>
</gene>
<dbReference type="InterPro" id="IPR036188">
    <property type="entry name" value="FAD/NAD-bd_sf"/>
</dbReference>
<dbReference type="Proteomes" id="UP000826462">
    <property type="component" value="Chromosome 1"/>
</dbReference>
<protein>
    <submittedName>
        <fullName evidence="5">FAD-dependent oxidoreductase</fullName>
    </submittedName>
</protein>
<sequence>MECEILVIGAGPVGLALAGDLGWRGRQCIVVDRGDGSVFQPKMDLVGIRTMEFCRRWGIVGDVEASPYDRDYPQDNVYLTSLNGYELGRQAMPSMRAELPPPESPQKRERCPQNMFDPILRKFAESQAGVQMLYEHEYVSFEEDASGVTAKVVRQSDNHAFEIRAKYLVGCDGGRSAVREQLGIGMKGKGVLTYTTNVIFRCAEFNSLHDKAPGYRYMFVNHTGVWATIVAINGKDCWRMSIVGNADERKRYTNEELTAFACRALGRTFEPEILSVLNWTREELVADHYGRDRVFICGDACHLTSPTGGLGMNTGIGDAVDLSWKLDAAVQGWGGPALFDAYEIERRPIAERITRFSTGNLETMKQASNSHRLEEDSEVGAAERIKVGHALGEGLKREWFSLNMHLGNRYVDSPICVYPEQEDREQIVAEYNDGVNYRPTTRPGVRAPHAWLADGRSTLDLFGRGYVLLSFVKDNTPQRLADAARDARVPLTLHTLDEPAVAALYEKHHVLVRPDGHVAWRGDTLPADPMAPMALLATISGKKEKQ</sequence>
<evidence type="ECO:0000313" key="6">
    <source>
        <dbReference type="Proteomes" id="UP000826462"/>
    </source>
</evidence>
<reference evidence="5 6" key="1">
    <citation type="submission" date="2021-07" db="EMBL/GenBank/DDBJ databases">
        <title>Paraburkholderia edwinii protects Aspergillus sp. from phenazines by acting as a toxin sponge.</title>
        <authorList>
            <person name="Dahlstrom K.M."/>
            <person name="Newman D.K."/>
        </authorList>
    </citation>
    <scope>NUCLEOTIDE SEQUENCE [LARGE SCALE GENOMIC DNA]</scope>
    <source>
        <strain evidence="5 6">Pe01</strain>
    </source>
</reference>
<organism evidence="5 6">
    <name type="scientific">Paraburkholderia edwinii</name>
    <dbReference type="NCBI Taxonomy" id="2861782"/>
    <lineage>
        <taxon>Bacteria</taxon>
        <taxon>Pseudomonadati</taxon>
        <taxon>Pseudomonadota</taxon>
        <taxon>Betaproteobacteria</taxon>
        <taxon>Burkholderiales</taxon>
        <taxon>Burkholderiaceae</taxon>
        <taxon>Paraburkholderia</taxon>
    </lineage>
</organism>
<dbReference type="InterPro" id="IPR002938">
    <property type="entry name" value="FAD-bd"/>
</dbReference>
<dbReference type="Gene3D" id="3.30.9.10">
    <property type="entry name" value="D-Amino Acid Oxidase, subunit A, domain 2"/>
    <property type="match status" value="1"/>
</dbReference>
<keyword evidence="6" id="KW-1185">Reference proteome</keyword>
<accession>A0ABX8UHC8</accession>
<dbReference type="RefSeq" id="WP_219797735.1">
    <property type="nucleotide sequence ID" value="NZ_CP080095.1"/>
</dbReference>
<evidence type="ECO:0000256" key="1">
    <source>
        <dbReference type="ARBA" id="ARBA00001974"/>
    </source>
</evidence>
<name>A0ABX8UHC8_9BURK</name>
<dbReference type="PANTHER" id="PTHR43004">
    <property type="entry name" value="TRK SYSTEM POTASSIUM UPTAKE PROTEIN"/>
    <property type="match status" value="1"/>
</dbReference>
<dbReference type="Pfam" id="PF21274">
    <property type="entry name" value="Rng_hyd_C"/>
    <property type="match status" value="1"/>
</dbReference>
<dbReference type="InterPro" id="IPR050641">
    <property type="entry name" value="RIFMO-like"/>
</dbReference>
<dbReference type="Gene3D" id="3.40.30.120">
    <property type="match status" value="1"/>
</dbReference>
<evidence type="ECO:0000259" key="4">
    <source>
        <dbReference type="Pfam" id="PF01494"/>
    </source>
</evidence>
<keyword evidence="3" id="KW-0274">FAD</keyword>
<evidence type="ECO:0000256" key="2">
    <source>
        <dbReference type="ARBA" id="ARBA00022630"/>
    </source>
</evidence>
<comment type="cofactor">
    <cofactor evidence="1">
        <name>FAD</name>
        <dbReference type="ChEBI" id="CHEBI:57692"/>
    </cofactor>
</comment>
<dbReference type="PRINTS" id="PR00420">
    <property type="entry name" value="RNGMNOXGNASE"/>
</dbReference>
<proteinExistence type="predicted"/>
<keyword evidence="2" id="KW-0285">Flavoprotein</keyword>
<evidence type="ECO:0000256" key="3">
    <source>
        <dbReference type="ARBA" id="ARBA00022827"/>
    </source>
</evidence>
<dbReference type="Pfam" id="PF01494">
    <property type="entry name" value="FAD_binding_3"/>
    <property type="match status" value="1"/>
</dbReference>